<dbReference type="Proteomes" id="UP000635565">
    <property type="component" value="Unassembled WGS sequence"/>
</dbReference>
<protein>
    <submittedName>
        <fullName evidence="3">Transposase</fullName>
    </submittedName>
</protein>
<feature type="domain" description="HTH IS21-type" evidence="2">
    <location>
        <begin position="264"/>
        <end position="326"/>
    </location>
</feature>
<dbReference type="Pfam" id="PF14690">
    <property type="entry name" value="Zn_ribbon_ISL3"/>
    <property type="match status" value="1"/>
</dbReference>
<dbReference type="Pfam" id="PF01610">
    <property type="entry name" value="DDE_Tnp_ISL3"/>
    <property type="match status" value="2"/>
</dbReference>
<dbReference type="PANTHER" id="PTHR33498:SF1">
    <property type="entry name" value="TRANSPOSASE FOR INSERTION SEQUENCE ELEMENT IS1557"/>
    <property type="match status" value="1"/>
</dbReference>
<dbReference type="RefSeq" id="WP_201360248.1">
    <property type="nucleotide sequence ID" value="NZ_BNJJ01000002.1"/>
</dbReference>
<dbReference type="InterPro" id="IPR047951">
    <property type="entry name" value="Transpos_ISL3"/>
</dbReference>
<name>A0ABQ3V8X9_9CHLR</name>
<dbReference type="PROSITE" id="PS50531">
    <property type="entry name" value="HTH_IS21"/>
    <property type="match status" value="1"/>
</dbReference>
<reference evidence="3 4" key="1">
    <citation type="journal article" date="2021" name="Int. J. Syst. Evol. Microbiol.">
        <title>Reticulibacter mediterranei gen. nov., sp. nov., within the new family Reticulibacteraceae fam. nov., and Ktedonospora formicarum gen. nov., sp. nov., Ktedonobacter robiniae sp. nov., Dictyobacter formicarum sp. nov. and Dictyobacter arantiisoli sp. nov., belonging to the class Ktedonobacteria.</title>
        <authorList>
            <person name="Yabe S."/>
            <person name="Zheng Y."/>
            <person name="Wang C.M."/>
            <person name="Sakai Y."/>
            <person name="Abe K."/>
            <person name="Yokota A."/>
            <person name="Donadio S."/>
            <person name="Cavaletti L."/>
            <person name="Monciardini P."/>
        </authorList>
    </citation>
    <scope>NUCLEOTIDE SEQUENCE [LARGE SCALE GENOMIC DNA]</scope>
    <source>
        <strain evidence="3 4">SOSP1-9</strain>
    </source>
</reference>
<dbReference type="InterPro" id="IPR002560">
    <property type="entry name" value="Transposase_DDE"/>
</dbReference>
<dbReference type="EMBL" id="BNJJ01000002">
    <property type="protein sequence ID" value="GHO82577.1"/>
    <property type="molecule type" value="Genomic_DNA"/>
</dbReference>
<comment type="caution">
    <text evidence="3">The sequence shown here is derived from an EMBL/GenBank/DDBJ whole genome shotgun (WGS) entry which is preliminary data.</text>
</comment>
<proteinExistence type="predicted"/>
<dbReference type="InterPro" id="IPR017894">
    <property type="entry name" value="HTH_IS21_transposase_type"/>
</dbReference>
<evidence type="ECO:0000259" key="2">
    <source>
        <dbReference type="PROSITE" id="PS50531"/>
    </source>
</evidence>
<evidence type="ECO:0000313" key="4">
    <source>
        <dbReference type="Proteomes" id="UP000635565"/>
    </source>
</evidence>
<dbReference type="PANTHER" id="PTHR33498">
    <property type="entry name" value="TRANSPOSASE FOR INSERTION SEQUENCE ELEMENT IS1557"/>
    <property type="match status" value="1"/>
</dbReference>
<dbReference type="NCBIfam" id="NF033550">
    <property type="entry name" value="transpos_ISL3"/>
    <property type="match status" value="1"/>
</dbReference>
<evidence type="ECO:0000313" key="3">
    <source>
        <dbReference type="EMBL" id="GHO82577.1"/>
    </source>
</evidence>
<gene>
    <name evidence="3" type="ORF">KSZ_05830</name>
</gene>
<sequence>MIITARALAATAVCPTCQYISHRVHSYYTRSPHDLPMSGQTVQLSLHVRRFRCQNQACQRQTFVERLPEVVSPRARRTIRLNGTLTLFAMVMSGQAGSRLLNQIGMVTSADTLLRRAKHLNEPAVTVPLVLGVDDFAFRRGRTYGTILVDLQTHRPIDLLPERTADALSSWLRAHPGVLIISRDRSTEYARGASDGAPQSQQVADRFHILKNFREAVERALKRLHASLLEQQQASGSPQMPRYKRRRSQTEIATAKVARLRRQARYEEVVMLYKQGMSILGIADQLRMSRSTVRNFVYAGAFPERATALRTKSLLDPYVPYLEQRWAQGCRNANQLWKEVVAQGFTGEYKVVNRWLAPRREKPGRKHSLREKDLLGLETEEEAGTHSQRMEPKEASKPVEPISLEAPRHLVWLLLRDPSTMDTQERRTRDFIRQNPLIARLSDLAQDFVTLMSEGDFEAFDLWLEAALRCDIPDVESFAQGLQKDYEAIKAALVFSYSNGPVEGHVNRLKYIKRSMYGRGSFELLRQRVLDVA</sequence>
<dbReference type="Pfam" id="PF13384">
    <property type="entry name" value="HTH_23"/>
    <property type="match status" value="1"/>
</dbReference>
<accession>A0ABQ3V8X9</accession>
<keyword evidence="4" id="KW-1185">Reference proteome</keyword>
<dbReference type="InterPro" id="IPR029261">
    <property type="entry name" value="Transposase_Znf"/>
</dbReference>
<evidence type="ECO:0000256" key="1">
    <source>
        <dbReference type="SAM" id="MobiDB-lite"/>
    </source>
</evidence>
<organism evidence="3 4">
    <name type="scientific">Dictyobacter formicarum</name>
    <dbReference type="NCBI Taxonomy" id="2778368"/>
    <lineage>
        <taxon>Bacteria</taxon>
        <taxon>Bacillati</taxon>
        <taxon>Chloroflexota</taxon>
        <taxon>Ktedonobacteria</taxon>
        <taxon>Ktedonobacterales</taxon>
        <taxon>Dictyobacteraceae</taxon>
        <taxon>Dictyobacter</taxon>
    </lineage>
</organism>
<feature type="region of interest" description="Disordered" evidence="1">
    <location>
        <begin position="362"/>
        <end position="398"/>
    </location>
</feature>
<feature type="compositionally biased region" description="Basic and acidic residues" evidence="1">
    <location>
        <begin position="388"/>
        <end position="397"/>
    </location>
</feature>